<comment type="pathway">
    <text evidence="1">Carbohydrate degradation; glycolysis; D-glyceraldehyde 3-phosphate and glycerone phosphate from D-glucose: step 4/4.</text>
</comment>
<dbReference type="InterPro" id="IPR000741">
    <property type="entry name" value="FBA_I"/>
</dbReference>
<dbReference type="EC" id="4.1.2.13" evidence="3"/>
<gene>
    <name evidence="7" type="ORF">L0668_09305</name>
</gene>
<accession>A0ABS9D5U9</accession>
<evidence type="ECO:0000313" key="7">
    <source>
        <dbReference type="EMBL" id="MCF2948301.1"/>
    </source>
</evidence>
<keyword evidence="8" id="KW-1185">Reference proteome</keyword>
<keyword evidence="4" id="KW-0324">Glycolysis</keyword>
<evidence type="ECO:0000256" key="6">
    <source>
        <dbReference type="ARBA" id="ARBA00029799"/>
    </source>
</evidence>
<sequence>MNSQAQLDMLAKIKNKNGFIAALDQSGGSTPKALAVYGIAESEYQNNEEMFTKVHEMRTRIITSPYFDGDRTLGAILFENTLDRDIAGQPSAKYLWNVKNIIPFLKVDKGLEPEKDGVQLMKPIANLAELLAKANTQNVFGTKMRSVIKQANAFGIEANIAQQFAVGKQILAAGLMPILEPELDIHCPEKAKAEVMLKESILQHLANLDEGVQIMLKLTLPDEANFYADLVKHPKVLKVVSLSGGYSQAEANFKLVQNNGVIASYSRALSQGLNAKQADSEFNSILNVSIENIYTASKS</sequence>
<evidence type="ECO:0000256" key="3">
    <source>
        <dbReference type="ARBA" id="ARBA00013068"/>
    </source>
</evidence>
<keyword evidence="5" id="KW-0456">Lyase</keyword>
<reference evidence="7 8" key="1">
    <citation type="submission" date="2022-01" db="EMBL/GenBank/DDBJ databases">
        <title>Paraglaciecola sp. G1-23.</title>
        <authorList>
            <person name="Jin M.S."/>
            <person name="Han D.M."/>
            <person name="Kim H.M."/>
            <person name="Jeon C.O."/>
        </authorList>
    </citation>
    <scope>NUCLEOTIDE SEQUENCE [LARGE SCALE GENOMIC DNA]</scope>
    <source>
        <strain evidence="7 8">G1-23</strain>
    </source>
</reference>
<evidence type="ECO:0000256" key="5">
    <source>
        <dbReference type="ARBA" id="ARBA00023239"/>
    </source>
</evidence>
<dbReference type="Pfam" id="PF00274">
    <property type="entry name" value="Glycolytic"/>
    <property type="match status" value="1"/>
</dbReference>
<dbReference type="EMBL" id="JAKGAS010000004">
    <property type="protein sequence ID" value="MCF2948301.1"/>
    <property type="molecule type" value="Genomic_DNA"/>
</dbReference>
<dbReference type="RefSeq" id="WP_235312002.1">
    <property type="nucleotide sequence ID" value="NZ_JAKGAS010000004.1"/>
</dbReference>
<evidence type="ECO:0000313" key="8">
    <source>
        <dbReference type="Proteomes" id="UP001521137"/>
    </source>
</evidence>
<evidence type="ECO:0000256" key="2">
    <source>
        <dbReference type="ARBA" id="ARBA00010387"/>
    </source>
</evidence>
<evidence type="ECO:0000256" key="1">
    <source>
        <dbReference type="ARBA" id="ARBA00004714"/>
    </source>
</evidence>
<dbReference type="NCBIfam" id="NF003784">
    <property type="entry name" value="PRK05377.1"/>
    <property type="match status" value="1"/>
</dbReference>
<proteinExistence type="inferred from homology"/>
<dbReference type="Proteomes" id="UP001521137">
    <property type="component" value="Unassembled WGS sequence"/>
</dbReference>
<dbReference type="SUPFAM" id="SSF51569">
    <property type="entry name" value="Aldolase"/>
    <property type="match status" value="1"/>
</dbReference>
<organism evidence="7 8">
    <name type="scientific">Paraglaciecola algarum</name>
    <dbReference type="NCBI Taxonomy" id="3050085"/>
    <lineage>
        <taxon>Bacteria</taxon>
        <taxon>Pseudomonadati</taxon>
        <taxon>Pseudomonadota</taxon>
        <taxon>Gammaproteobacteria</taxon>
        <taxon>Alteromonadales</taxon>
        <taxon>Alteromonadaceae</taxon>
        <taxon>Paraglaciecola</taxon>
    </lineage>
</organism>
<dbReference type="PANTHER" id="PTHR11627">
    <property type="entry name" value="FRUCTOSE-BISPHOSPHATE ALDOLASE"/>
    <property type="match status" value="1"/>
</dbReference>
<name>A0ABS9D5U9_9ALTE</name>
<protein>
    <recommendedName>
        <fullName evidence="3">fructose-bisphosphate aldolase</fullName>
        <ecNumber evidence="3">4.1.2.13</ecNumber>
    </recommendedName>
    <alternativeName>
        <fullName evidence="6">Fructose-bisphosphate aldolase class I</fullName>
    </alternativeName>
</protein>
<comment type="similarity">
    <text evidence="2">Belongs to the class I fructose-bisphosphate aldolase family.</text>
</comment>
<evidence type="ECO:0000256" key="4">
    <source>
        <dbReference type="ARBA" id="ARBA00023152"/>
    </source>
</evidence>
<comment type="caution">
    <text evidence="7">The sequence shown here is derived from an EMBL/GenBank/DDBJ whole genome shotgun (WGS) entry which is preliminary data.</text>
</comment>
<dbReference type="InterPro" id="IPR013785">
    <property type="entry name" value="Aldolase_TIM"/>
</dbReference>
<dbReference type="Gene3D" id="3.20.20.70">
    <property type="entry name" value="Aldolase class I"/>
    <property type="match status" value="1"/>
</dbReference>